<protein>
    <submittedName>
        <fullName evidence="9">Molecular chaperone</fullName>
    </submittedName>
</protein>
<evidence type="ECO:0000256" key="4">
    <source>
        <dbReference type="ARBA" id="ARBA00022764"/>
    </source>
</evidence>
<dbReference type="EMBL" id="JACYWZ010000010">
    <property type="protein sequence ID" value="MBD8771906.1"/>
    <property type="molecule type" value="Genomic_DNA"/>
</dbReference>
<accession>A0ABR9C3K9</accession>
<evidence type="ECO:0000256" key="1">
    <source>
        <dbReference type="ARBA" id="ARBA00004418"/>
    </source>
</evidence>
<dbReference type="PANTHER" id="PTHR30251:SF6">
    <property type="entry name" value="FIMBRIAL CHAPERONE YFCS-RELATED"/>
    <property type="match status" value="1"/>
</dbReference>
<keyword evidence="10" id="KW-1185">Reference proteome</keyword>
<gene>
    <name evidence="9" type="ORF">IFT38_20420</name>
</gene>
<dbReference type="Proteomes" id="UP000620025">
    <property type="component" value="Unassembled WGS sequence"/>
</dbReference>
<dbReference type="InterPro" id="IPR016147">
    <property type="entry name" value="Pili_assmbl_chaperone_N"/>
</dbReference>
<dbReference type="PANTHER" id="PTHR30251">
    <property type="entry name" value="PILUS ASSEMBLY CHAPERONE"/>
    <property type="match status" value="1"/>
</dbReference>
<comment type="subcellular location">
    <subcellularLocation>
        <location evidence="1">Periplasm</location>
    </subcellularLocation>
</comment>
<comment type="caution">
    <text evidence="9">The sequence shown here is derived from an EMBL/GenBank/DDBJ whole genome shotgun (WGS) entry which is preliminary data.</text>
</comment>
<feature type="domain" description="Pili assembly chaperone C-terminal" evidence="8">
    <location>
        <begin position="167"/>
        <end position="222"/>
    </location>
</feature>
<dbReference type="InterPro" id="IPR008962">
    <property type="entry name" value="PapD-like_sf"/>
</dbReference>
<organism evidence="9 10">
    <name type="scientific">Pseudomonas coleopterorum</name>
    <dbReference type="NCBI Taxonomy" id="1605838"/>
    <lineage>
        <taxon>Bacteria</taxon>
        <taxon>Pseudomonadati</taxon>
        <taxon>Pseudomonadota</taxon>
        <taxon>Gammaproteobacteria</taxon>
        <taxon>Pseudomonadales</taxon>
        <taxon>Pseudomonadaceae</taxon>
        <taxon>Pseudomonas</taxon>
    </lineage>
</organism>
<evidence type="ECO:0000313" key="10">
    <source>
        <dbReference type="Proteomes" id="UP000620025"/>
    </source>
</evidence>
<dbReference type="SUPFAM" id="SSF49584">
    <property type="entry name" value="Periplasmic chaperone C-domain"/>
    <property type="match status" value="1"/>
</dbReference>
<dbReference type="InterPro" id="IPR016148">
    <property type="entry name" value="Pili_assmbl_chaperone_C"/>
</dbReference>
<dbReference type="InterPro" id="IPR050643">
    <property type="entry name" value="Periplasmic_pilus_chap"/>
</dbReference>
<evidence type="ECO:0000259" key="7">
    <source>
        <dbReference type="Pfam" id="PF00345"/>
    </source>
</evidence>
<keyword evidence="5" id="KW-0143">Chaperone</keyword>
<evidence type="ECO:0000256" key="2">
    <source>
        <dbReference type="ARBA" id="ARBA00007399"/>
    </source>
</evidence>
<dbReference type="Pfam" id="PF02753">
    <property type="entry name" value="PapD_C"/>
    <property type="match status" value="1"/>
</dbReference>
<evidence type="ECO:0000256" key="6">
    <source>
        <dbReference type="SAM" id="SignalP"/>
    </source>
</evidence>
<keyword evidence="3 6" id="KW-0732">Signal</keyword>
<evidence type="ECO:0000256" key="3">
    <source>
        <dbReference type="ARBA" id="ARBA00022729"/>
    </source>
</evidence>
<keyword evidence="4" id="KW-0574">Periplasm</keyword>
<name>A0ABR9C3K9_9PSED</name>
<dbReference type="SUPFAM" id="SSF49354">
    <property type="entry name" value="PapD-like"/>
    <property type="match status" value="1"/>
</dbReference>
<evidence type="ECO:0000256" key="5">
    <source>
        <dbReference type="ARBA" id="ARBA00023186"/>
    </source>
</evidence>
<evidence type="ECO:0000259" key="8">
    <source>
        <dbReference type="Pfam" id="PF02753"/>
    </source>
</evidence>
<dbReference type="Gene3D" id="2.60.40.10">
    <property type="entry name" value="Immunoglobulins"/>
    <property type="match status" value="2"/>
</dbReference>
<comment type="similarity">
    <text evidence="2">Belongs to the periplasmic pilus chaperone family.</text>
</comment>
<dbReference type="InterPro" id="IPR036316">
    <property type="entry name" value="Pili_assmbl_chap_C_dom_sf"/>
</dbReference>
<dbReference type="InterPro" id="IPR013783">
    <property type="entry name" value="Ig-like_fold"/>
</dbReference>
<dbReference type="RefSeq" id="WP_192069094.1">
    <property type="nucleotide sequence ID" value="NZ_DAMCQM010000015.1"/>
</dbReference>
<feature type="domain" description="Pili assembly chaperone N-terminal" evidence="7">
    <location>
        <begin position="24"/>
        <end position="145"/>
    </location>
</feature>
<dbReference type="Pfam" id="PF00345">
    <property type="entry name" value="PapD_N"/>
    <property type="match status" value="1"/>
</dbReference>
<feature type="signal peptide" evidence="6">
    <location>
        <begin position="1"/>
        <end position="22"/>
    </location>
</feature>
<reference evidence="9 10" key="1">
    <citation type="journal article" date="2020" name="FEMS Microbiol. Ecol.">
        <title>Temporal dynamics of bacterial communities during seed development and maturation.</title>
        <authorList>
            <person name="Chesneau G."/>
            <person name="Torres-Cortes G."/>
            <person name="Briand M."/>
            <person name="Darrasse A."/>
            <person name="Preveaux A."/>
            <person name="Marais C."/>
            <person name="Jacques M.A."/>
            <person name="Shade A."/>
            <person name="Barret M."/>
        </authorList>
    </citation>
    <scope>NUCLEOTIDE SEQUENCE [LARGE SCALE GENOMIC DNA]</scope>
    <source>
        <strain evidence="9 10">CFBP13599</strain>
    </source>
</reference>
<sequence length="232" mass="25091">MRSRFLSLLTLLPVLLAGQASAAVSVGATRVIYDSAAKEANLSVSNRGEDAPYLVQSWVSAYGTQTENSVEGFLVTPPLFRLDGNSENVLRILYTGSQSLPQDQESLFLMNVKAIPAMTQEQTAQNVLQIALKTSIKLFYRPAGLKGTLKEATANVAWHSNNGKLQVRNPSGFNLVVSELKVNDVATADIPDVIRPAEQRQLDVAAKPGDRITLSYIDEYGSTLVAPTAQVN</sequence>
<dbReference type="InterPro" id="IPR001829">
    <property type="entry name" value="Pili_assmbl_chaperone_bac"/>
</dbReference>
<evidence type="ECO:0000313" key="9">
    <source>
        <dbReference type="EMBL" id="MBD8771906.1"/>
    </source>
</evidence>
<feature type="chain" id="PRO_5046226343" evidence="6">
    <location>
        <begin position="23"/>
        <end position="232"/>
    </location>
</feature>
<proteinExistence type="inferred from homology"/>
<dbReference type="PRINTS" id="PR00969">
    <property type="entry name" value="CHAPERONPILI"/>
</dbReference>